<protein>
    <submittedName>
        <fullName evidence="4">Histone deacetylase 14</fullName>
    </submittedName>
</protein>
<sequence length="463" mass="50886">MPRCIHINVELQLYAPKQALRLCQFLKLSLATRIIINTLNSSSITVNGKSDVYNTMRQKLLNVFVLGGVRLMSSRTKCSKASSIINNEESISSTSKLIYIVAPPIQEGQPECITRGQAIVNALEKMHLAAKFRRSEIIQLQNFKTATREDIATVHDRGSVYLLEVLMAGLIKFLPQTARMKEKRASIPRDGIGSMYATSLTFEGALVNAGAGLSLVDYVVMSSKGNKNPPVGFALTRPEGNMVLPEMGMPHCMFCNIAIAARYAQRVHGLRRVFIIDFDVYHGSGTCETFYDDPNVFYLSTHHDGISPAKKKIDDIGCGNGEGATLNMPLPEGSGDIAMRTVFDQVIVPCAQRFKPDIILVSAGYNGHVLDPLRKFQFTTGTYYMLASGIKQLAEDLCGGRCVFFLEGGCNLEALSNSVAESFRAFIGDPSRAAELDDLGLLHDEPSFKVKQAIQKVKHLHSL</sequence>
<comment type="caution">
    <text evidence="4">The sequence shown here is derived from an EMBL/GenBank/DDBJ whole genome shotgun (WGS) entry which is preliminary data.</text>
</comment>
<evidence type="ECO:0000256" key="1">
    <source>
        <dbReference type="ARBA" id="ARBA00022491"/>
    </source>
</evidence>
<feature type="domain" description="Histone deacetylase" evidence="3">
    <location>
        <begin position="110"/>
        <end position="424"/>
    </location>
</feature>
<accession>A0A2U1LSI2</accession>
<dbReference type="EMBL" id="PKPP01007973">
    <property type="protein sequence ID" value="PWA51954.1"/>
    <property type="molecule type" value="Genomic_DNA"/>
</dbReference>
<proteinExistence type="predicted"/>
<dbReference type="InterPro" id="IPR023801">
    <property type="entry name" value="His_deacetylse_dom"/>
</dbReference>
<name>A0A2U1LSI2_ARTAN</name>
<evidence type="ECO:0000256" key="2">
    <source>
        <dbReference type="ARBA" id="ARBA00022853"/>
    </source>
</evidence>
<dbReference type="SUPFAM" id="SSF52768">
    <property type="entry name" value="Arginase/deacetylase"/>
    <property type="match status" value="1"/>
</dbReference>
<dbReference type="Pfam" id="PF00850">
    <property type="entry name" value="Hist_deacetyl"/>
    <property type="match status" value="1"/>
</dbReference>
<dbReference type="GO" id="GO:0000118">
    <property type="term" value="C:histone deacetylase complex"/>
    <property type="evidence" value="ECO:0007669"/>
    <property type="project" value="TreeGrafter"/>
</dbReference>
<dbReference type="GO" id="GO:0040029">
    <property type="term" value="P:epigenetic regulation of gene expression"/>
    <property type="evidence" value="ECO:0007669"/>
    <property type="project" value="TreeGrafter"/>
</dbReference>
<dbReference type="InterPro" id="IPR037138">
    <property type="entry name" value="His_deacetylse_dom_sf"/>
</dbReference>
<evidence type="ECO:0000313" key="4">
    <source>
        <dbReference type="EMBL" id="PWA51954.1"/>
    </source>
</evidence>
<dbReference type="Gene3D" id="3.40.800.20">
    <property type="entry name" value="Histone deacetylase domain"/>
    <property type="match status" value="1"/>
</dbReference>
<organism evidence="4 5">
    <name type="scientific">Artemisia annua</name>
    <name type="common">Sweet wormwood</name>
    <dbReference type="NCBI Taxonomy" id="35608"/>
    <lineage>
        <taxon>Eukaryota</taxon>
        <taxon>Viridiplantae</taxon>
        <taxon>Streptophyta</taxon>
        <taxon>Embryophyta</taxon>
        <taxon>Tracheophyta</taxon>
        <taxon>Spermatophyta</taxon>
        <taxon>Magnoliopsida</taxon>
        <taxon>eudicotyledons</taxon>
        <taxon>Gunneridae</taxon>
        <taxon>Pentapetalae</taxon>
        <taxon>asterids</taxon>
        <taxon>campanulids</taxon>
        <taxon>Asterales</taxon>
        <taxon>Asteraceae</taxon>
        <taxon>Asteroideae</taxon>
        <taxon>Anthemideae</taxon>
        <taxon>Artemisiinae</taxon>
        <taxon>Artemisia</taxon>
    </lineage>
</organism>
<keyword evidence="2" id="KW-0156">Chromatin regulator</keyword>
<keyword evidence="1" id="KW-0678">Repressor</keyword>
<dbReference type="PANTHER" id="PTHR10625">
    <property type="entry name" value="HISTONE DEACETYLASE HDAC1-RELATED"/>
    <property type="match status" value="1"/>
</dbReference>
<dbReference type="CDD" id="cd09992">
    <property type="entry name" value="HDAC_classII"/>
    <property type="match status" value="1"/>
</dbReference>
<dbReference type="Proteomes" id="UP000245207">
    <property type="component" value="Unassembled WGS sequence"/>
</dbReference>
<reference evidence="4 5" key="1">
    <citation type="journal article" date="2018" name="Mol. Plant">
        <title>The genome of Artemisia annua provides insight into the evolution of Asteraceae family and artemisinin biosynthesis.</title>
        <authorList>
            <person name="Shen Q."/>
            <person name="Zhang L."/>
            <person name="Liao Z."/>
            <person name="Wang S."/>
            <person name="Yan T."/>
            <person name="Shi P."/>
            <person name="Liu M."/>
            <person name="Fu X."/>
            <person name="Pan Q."/>
            <person name="Wang Y."/>
            <person name="Lv Z."/>
            <person name="Lu X."/>
            <person name="Zhang F."/>
            <person name="Jiang W."/>
            <person name="Ma Y."/>
            <person name="Chen M."/>
            <person name="Hao X."/>
            <person name="Li L."/>
            <person name="Tang Y."/>
            <person name="Lv G."/>
            <person name="Zhou Y."/>
            <person name="Sun X."/>
            <person name="Brodelius P.E."/>
            <person name="Rose J.K.C."/>
            <person name="Tang K."/>
        </authorList>
    </citation>
    <scope>NUCLEOTIDE SEQUENCE [LARGE SCALE GENOMIC DNA]</scope>
    <source>
        <strain evidence="5">cv. Huhao1</strain>
        <tissue evidence="4">Leaf</tissue>
    </source>
</reference>
<dbReference type="STRING" id="35608.A0A2U1LSI2"/>
<dbReference type="GO" id="GO:0005737">
    <property type="term" value="C:cytoplasm"/>
    <property type="evidence" value="ECO:0007669"/>
    <property type="project" value="TreeGrafter"/>
</dbReference>
<dbReference type="OrthoDB" id="424012at2759"/>
<dbReference type="AlphaFoldDB" id="A0A2U1LSI2"/>
<evidence type="ECO:0000259" key="3">
    <source>
        <dbReference type="Pfam" id="PF00850"/>
    </source>
</evidence>
<dbReference type="PANTHER" id="PTHR10625:SF11">
    <property type="entry name" value="HISTONE DEACETYLASE 14, CHLOROPLASTIC"/>
    <property type="match status" value="1"/>
</dbReference>
<keyword evidence="5" id="KW-1185">Reference proteome</keyword>
<gene>
    <name evidence="4" type="ORF">CTI12_AA459400</name>
</gene>
<dbReference type="InterPro" id="IPR023696">
    <property type="entry name" value="Ureohydrolase_dom_sf"/>
</dbReference>
<evidence type="ECO:0000313" key="5">
    <source>
        <dbReference type="Proteomes" id="UP000245207"/>
    </source>
</evidence>
<dbReference type="GO" id="GO:0004407">
    <property type="term" value="F:histone deacetylase activity"/>
    <property type="evidence" value="ECO:0007669"/>
    <property type="project" value="TreeGrafter"/>
</dbReference>